<dbReference type="STRING" id="45286.A0A109UWV5"/>
<feature type="compositionally biased region" description="Acidic residues" evidence="14">
    <location>
        <begin position="833"/>
        <end position="850"/>
    </location>
</feature>
<evidence type="ECO:0000256" key="7">
    <source>
        <dbReference type="ARBA" id="ARBA00022840"/>
    </source>
</evidence>
<dbReference type="InterPro" id="IPR008271">
    <property type="entry name" value="Ser/Thr_kinase_AS"/>
</dbReference>
<dbReference type="RefSeq" id="XP_017986034.1">
    <property type="nucleotide sequence ID" value="XM_018130545.1"/>
</dbReference>
<evidence type="ECO:0000256" key="5">
    <source>
        <dbReference type="ARBA" id="ARBA00022741"/>
    </source>
</evidence>
<accession>A0A109UWV5</accession>
<evidence type="ECO:0000313" key="17">
    <source>
        <dbReference type="Proteomes" id="UP000243052"/>
    </source>
</evidence>
<dbReference type="InterPro" id="IPR030616">
    <property type="entry name" value="Aur-like"/>
</dbReference>
<feature type="cross-link" description="Glycyl lysine isopeptide (Lys-Gly) (interchain with G-Cter in SUMO2)" evidence="12">
    <location>
        <position position="155"/>
    </location>
</feature>
<feature type="binding site" evidence="11">
    <location>
        <begin position="157"/>
        <end position="158"/>
    </location>
    <ligand>
        <name>ATP</name>
        <dbReference type="ChEBI" id="CHEBI:30616"/>
    </ligand>
</feature>
<evidence type="ECO:0000256" key="4">
    <source>
        <dbReference type="ARBA" id="ARBA00022679"/>
    </source>
</evidence>
<keyword evidence="4" id="KW-0808">Transferase</keyword>
<name>A0A109UWV5_9SACH</name>
<dbReference type="InterPro" id="IPR011009">
    <property type="entry name" value="Kinase-like_dom_sf"/>
</dbReference>
<dbReference type="InterPro" id="IPR000719">
    <property type="entry name" value="Prot_kinase_dom"/>
</dbReference>
<dbReference type="SUPFAM" id="SSF56112">
    <property type="entry name" value="Protein kinase-like (PK-like)"/>
    <property type="match status" value="1"/>
</dbReference>
<protein>
    <recommendedName>
        <fullName evidence="1">non-specific serine/threonine protein kinase</fullName>
        <ecNumber evidence="1">2.7.11.1</ecNumber>
    </recommendedName>
</protein>
<feature type="compositionally biased region" description="Polar residues" evidence="14">
    <location>
        <begin position="728"/>
        <end position="742"/>
    </location>
</feature>
<reference evidence="16 17" key="1">
    <citation type="submission" date="2016-01" db="EMBL/GenBank/DDBJ databases">
        <title>Genome sequence of the yeast Holleya sinecauda.</title>
        <authorList>
            <person name="Dietrich F.S."/>
        </authorList>
    </citation>
    <scope>NUCLEOTIDE SEQUENCE [LARGE SCALE GENOMIC DNA]</scope>
    <source>
        <strain evidence="16 17">ATCC 58844</strain>
    </source>
</reference>
<evidence type="ECO:0000256" key="2">
    <source>
        <dbReference type="ARBA" id="ARBA00022527"/>
    </source>
</evidence>
<proteinExistence type="predicted"/>
<dbReference type="AlphaFoldDB" id="A0A109UWV5"/>
<feature type="active site" description="Proton acceptor" evidence="10">
    <location>
        <position position="153"/>
    </location>
</feature>
<keyword evidence="2" id="KW-0723">Serine/threonine-protein kinase</keyword>
<evidence type="ECO:0000256" key="6">
    <source>
        <dbReference type="ARBA" id="ARBA00022777"/>
    </source>
</evidence>
<feature type="region of interest" description="Disordered" evidence="14">
    <location>
        <begin position="824"/>
        <end position="850"/>
    </location>
</feature>
<evidence type="ECO:0000256" key="12">
    <source>
        <dbReference type="PIRSR" id="PIRSR630616-3"/>
    </source>
</evidence>
<evidence type="ECO:0000259" key="15">
    <source>
        <dbReference type="PROSITE" id="PS50011"/>
    </source>
</evidence>
<gene>
    <name evidence="16" type="ORF">AW171_hschr2847</name>
</gene>
<keyword evidence="17" id="KW-1185">Reference proteome</keyword>
<feature type="binding site" evidence="11">
    <location>
        <position position="171"/>
    </location>
    <ligand>
        <name>ATP</name>
        <dbReference type="ChEBI" id="CHEBI:30616"/>
    </ligand>
</feature>
<feature type="region of interest" description="Disordered" evidence="14">
    <location>
        <begin position="461"/>
        <end position="517"/>
    </location>
</feature>
<keyword evidence="5 11" id="KW-0547">Nucleotide-binding</keyword>
<feature type="domain" description="Protein kinase" evidence="15">
    <location>
        <begin position="37"/>
        <end position="283"/>
    </location>
</feature>
<dbReference type="PROSITE" id="PS00107">
    <property type="entry name" value="PROTEIN_KINASE_ATP"/>
    <property type="match status" value="1"/>
</dbReference>
<dbReference type="FunFam" id="1.10.510.10:FF:000650">
    <property type="entry name" value="Serine/threonine-protein kinase ppk16"/>
    <property type="match status" value="1"/>
</dbReference>
<sequence length="850" mass="94722">MFASKVEQNNLKATIGASYNKLYGQFSSNELKEVGNYRLLKLIGEGSFGKVYLASHKPTHQKVVLKTGEKNDANIVREVFYHRQFDFPFITKLYEVIVTETKVWMALEYCPGNELYEYLLYKQRIPLEETKRLFAQIVSAVYYAHSLQCVHRDLKLENILLDRNGYAMLTDFGFTRECASKTQLETICGTTVYMAPELIKRETYDGYKVDTWSLGIILYTLLHGYMPFDEGDTSATSLKIMNNEPEIIDDYTNSASRDLIQQLLQKNPSFRPSLNEVLVHPFLQPYGAVLLDTIGSLIKKQRRANPNFQSKIEKRLLKKLKQSGFDTSSIKLSVMKKRCDSLCSLWYLLLEKEKKRELLKNPKRTRSLLSVRKAFDPTSGAASQDEVGGDKTNTLKKILSLRSEVSNRPPNPENITVSTFKESKIPVIPIRSQESVSSSMKSKINIFQKISQFFEKVKKQQLRRRDRRAINNNGAPSASGPKVNSKLGLNVSKKQVPKKLNQNPTDVEANAGLSRGSEHRLRGALTIVEEPNVKKFKSQSSGDASVQPSLITSEADGNTHSTSRANTAVKTRPSSLISQHSVMSNGTFNSEYSTDAQSGYKLSNSASARMSGSGQVNGSSTGDSTSLSKSKMFAKRAVSIMSSASSNSEMSSRTDSFYDITTASSPINLDIRANSNTLLSRVDSSFPRFGRVSTPSSWLPKREKNLLLRRARVNPRLVKRSKLTRANSSGTQYVIQEESSFSDGDGPAPIYTNNDAEYGPLGEQEEEAGEVVLQSNSATSSKSALPLYPLTLNSASKSGEYQIGRSYSDASEWSQTASYYAVERFSPKQSTGNDDDDHEEIGIADDEDNA</sequence>
<dbReference type="PROSITE" id="PS50011">
    <property type="entry name" value="PROTEIN_KINASE_DOM"/>
    <property type="match status" value="1"/>
</dbReference>
<dbReference type="GO" id="GO:0005524">
    <property type="term" value="F:ATP binding"/>
    <property type="evidence" value="ECO:0007669"/>
    <property type="project" value="UniProtKB-UniRule"/>
</dbReference>
<feature type="region of interest" description="Disordered" evidence="14">
    <location>
        <begin position="728"/>
        <end position="778"/>
    </location>
</feature>
<feature type="compositionally biased region" description="Polar residues" evidence="14">
    <location>
        <begin position="605"/>
        <end position="617"/>
    </location>
</feature>
<comment type="catalytic activity">
    <reaction evidence="9">
        <text>L-seryl-[protein] + ATP = O-phospho-L-seryl-[protein] + ADP + H(+)</text>
        <dbReference type="Rhea" id="RHEA:17989"/>
        <dbReference type="Rhea" id="RHEA-COMP:9863"/>
        <dbReference type="Rhea" id="RHEA-COMP:11604"/>
        <dbReference type="ChEBI" id="CHEBI:15378"/>
        <dbReference type="ChEBI" id="CHEBI:29999"/>
        <dbReference type="ChEBI" id="CHEBI:30616"/>
        <dbReference type="ChEBI" id="CHEBI:83421"/>
        <dbReference type="ChEBI" id="CHEBI:456216"/>
        <dbReference type="EC" id="2.7.11.1"/>
    </reaction>
</comment>
<evidence type="ECO:0000256" key="14">
    <source>
        <dbReference type="SAM" id="MobiDB-lite"/>
    </source>
</evidence>
<feature type="region of interest" description="Disordered" evidence="14">
    <location>
        <begin position="552"/>
        <end position="582"/>
    </location>
</feature>
<keyword evidence="3" id="KW-0597">Phosphoprotein</keyword>
<dbReference type="GeneID" id="28722491"/>
<dbReference type="CDD" id="cd14003">
    <property type="entry name" value="STKc_AMPK-like"/>
    <property type="match status" value="1"/>
</dbReference>
<evidence type="ECO:0000256" key="8">
    <source>
        <dbReference type="ARBA" id="ARBA00047899"/>
    </source>
</evidence>
<dbReference type="EC" id="2.7.11.1" evidence="1"/>
<dbReference type="Pfam" id="PF00069">
    <property type="entry name" value="Pkinase"/>
    <property type="match status" value="1"/>
</dbReference>
<dbReference type="Proteomes" id="UP000243052">
    <property type="component" value="Chromosome ii"/>
</dbReference>
<evidence type="ECO:0000256" key="10">
    <source>
        <dbReference type="PIRSR" id="PIRSR630616-1"/>
    </source>
</evidence>
<feature type="binding site" evidence="11 13">
    <location>
        <position position="66"/>
    </location>
    <ligand>
        <name>ATP</name>
        <dbReference type="ChEBI" id="CHEBI:30616"/>
    </ligand>
</feature>
<dbReference type="InterPro" id="IPR017441">
    <property type="entry name" value="Protein_kinase_ATP_BS"/>
</dbReference>
<comment type="catalytic activity">
    <reaction evidence="8">
        <text>L-threonyl-[protein] + ATP = O-phospho-L-threonyl-[protein] + ADP + H(+)</text>
        <dbReference type="Rhea" id="RHEA:46608"/>
        <dbReference type="Rhea" id="RHEA-COMP:11060"/>
        <dbReference type="Rhea" id="RHEA-COMP:11605"/>
        <dbReference type="ChEBI" id="CHEBI:15378"/>
        <dbReference type="ChEBI" id="CHEBI:30013"/>
        <dbReference type="ChEBI" id="CHEBI:30616"/>
        <dbReference type="ChEBI" id="CHEBI:61977"/>
        <dbReference type="ChEBI" id="CHEBI:456216"/>
        <dbReference type="EC" id="2.7.11.1"/>
    </reaction>
</comment>
<dbReference type="GO" id="GO:0004674">
    <property type="term" value="F:protein serine/threonine kinase activity"/>
    <property type="evidence" value="ECO:0007669"/>
    <property type="project" value="UniProtKB-KW"/>
</dbReference>
<dbReference type="Gene3D" id="1.10.510.10">
    <property type="entry name" value="Transferase(Phosphotransferase) domain 1"/>
    <property type="match status" value="1"/>
</dbReference>
<evidence type="ECO:0000256" key="3">
    <source>
        <dbReference type="ARBA" id="ARBA00022553"/>
    </source>
</evidence>
<keyword evidence="6" id="KW-0418">Kinase</keyword>
<keyword evidence="7 11" id="KW-0067">ATP-binding</keyword>
<evidence type="ECO:0000256" key="9">
    <source>
        <dbReference type="ARBA" id="ARBA00048679"/>
    </source>
</evidence>
<evidence type="ECO:0000313" key="16">
    <source>
        <dbReference type="EMBL" id="AMD19038.1"/>
    </source>
</evidence>
<feature type="region of interest" description="Disordered" evidence="14">
    <location>
        <begin position="605"/>
        <end position="628"/>
    </location>
</feature>
<evidence type="ECO:0000256" key="1">
    <source>
        <dbReference type="ARBA" id="ARBA00012513"/>
    </source>
</evidence>
<organism evidence="16 17">
    <name type="scientific">Eremothecium sinecaudum</name>
    <dbReference type="NCBI Taxonomy" id="45286"/>
    <lineage>
        <taxon>Eukaryota</taxon>
        <taxon>Fungi</taxon>
        <taxon>Dikarya</taxon>
        <taxon>Ascomycota</taxon>
        <taxon>Saccharomycotina</taxon>
        <taxon>Saccharomycetes</taxon>
        <taxon>Saccharomycetales</taxon>
        <taxon>Saccharomycetaceae</taxon>
        <taxon>Eremothecium</taxon>
    </lineage>
</organism>
<evidence type="ECO:0000256" key="13">
    <source>
        <dbReference type="PROSITE-ProRule" id="PRU10141"/>
    </source>
</evidence>
<evidence type="ECO:0000256" key="11">
    <source>
        <dbReference type="PIRSR" id="PIRSR630616-2"/>
    </source>
</evidence>
<dbReference type="EMBL" id="CP014242">
    <property type="protein sequence ID" value="AMD19038.1"/>
    <property type="molecule type" value="Genomic_DNA"/>
</dbReference>
<feature type="compositionally biased region" description="Low complexity" evidence="14">
    <location>
        <begin position="618"/>
        <end position="628"/>
    </location>
</feature>
<dbReference type="SMART" id="SM00220">
    <property type="entry name" value="S_TKc"/>
    <property type="match status" value="1"/>
</dbReference>
<dbReference type="OrthoDB" id="942095at2759"/>
<dbReference type="PROSITE" id="PS00108">
    <property type="entry name" value="PROTEIN_KINASE_ST"/>
    <property type="match status" value="1"/>
</dbReference>
<dbReference type="PANTHER" id="PTHR24350">
    <property type="entry name" value="SERINE/THREONINE-PROTEIN KINASE IAL-RELATED"/>
    <property type="match status" value="1"/>
</dbReference>